<gene>
    <name evidence="3" type="ORF">CJ030_MR6G010778</name>
</gene>
<sequence length="181" mass="20423">MYRNGSAALQNFHRFLELCLLEQNKYLQHLISASKQHIRTKTNPTSAAESTRGADKPDLRLLIDQVVQHYEQYYRAKSRYAKQDVLGVLTPPWSSVLEDAYMWIGGWRPSAGFHLLYSKSGPQLEEQLDSLIEGWGKGDLGDLSSSQLRQVDELQRRTIREERDFGTDGDASGVGGGHVNS</sequence>
<organism evidence="3 4">
    <name type="scientific">Morella rubra</name>
    <name type="common">Chinese bayberry</name>
    <dbReference type="NCBI Taxonomy" id="262757"/>
    <lineage>
        <taxon>Eukaryota</taxon>
        <taxon>Viridiplantae</taxon>
        <taxon>Streptophyta</taxon>
        <taxon>Embryophyta</taxon>
        <taxon>Tracheophyta</taxon>
        <taxon>Spermatophyta</taxon>
        <taxon>Magnoliopsida</taxon>
        <taxon>eudicotyledons</taxon>
        <taxon>Gunneridae</taxon>
        <taxon>Pentapetalae</taxon>
        <taxon>rosids</taxon>
        <taxon>fabids</taxon>
        <taxon>Fagales</taxon>
        <taxon>Myricaceae</taxon>
        <taxon>Morella</taxon>
    </lineage>
</organism>
<evidence type="ECO:0000313" key="4">
    <source>
        <dbReference type="Proteomes" id="UP000516437"/>
    </source>
</evidence>
<dbReference type="PANTHER" id="PTHR46354:SF4">
    <property type="entry name" value="PROTEIN DOG1-LIKE 3"/>
    <property type="match status" value="1"/>
</dbReference>
<dbReference type="Proteomes" id="UP000516437">
    <property type="component" value="Chromosome 6"/>
</dbReference>
<dbReference type="GO" id="GO:0006351">
    <property type="term" value="P:DNA-templated transcription"/>
    <property type="evidence" value="ECO:0007669"/>
    <property type="project" value="InterPro"/>
</dbReference>
<feature type="region of interest" description="Disordered" evidence="1">
    <location>
        <begin position="160"/>
        <end position="181"/>
    </location>
</feature>
<evidence type="ECO:0000259" key="2">
    <source>
        <dbReference type="PROSITE" id="PS51806"/>
    </source>
</evidence>
<protein>
    <submittedName>
        <fullName evidence="3">TGACG-sequence-specific DNA-binding protein TGA-2.1</fullName>
    </submittedName>
</protein>
<keyword evidence="3" id="KW-0238">DNA-binding</keyword>
<name>A0A6A1VC97_9ROSI</name>
<comment type="caution">
    <text evidence="3">The sequence shown here is derived from an EMBL/GenBank/DDBJ whole genome shotgun (WGS) entry which is preliminary data.</text>
</comment>
<keyword evidence="4" id="KW-1185">Reference proteome</keyword>
<feature type="compositionally biased region" description="Gly residues" evidence="1">
    <location>
        <begin position="172"/>
        <end position="181"/>
    </location>
</feature>
<dbReference type="PANTHER" id="PTHR46354">
    <property type="entry name" value="DOG1 DOMAIN-CONTAINING PROTEIN"/>
    <property type="match status" value="1"/>
</dbReference>
<proteinExistence type="predicted"/>
<dbReference type="InterPro" id="IPR051886">
    <property type="entry name" value="Seed_Dev/Stress_Resp_Reg"/>
</dbReference>
<accession>A0A6A1VC97</accession>
<feature type="domain" description="DOG1" evidence="2">
    <location>
        <begin position="9"/>
        <end position="181"/>
    </location>
</feature>
<reference evidence="3 4" key="1">
    <citation type="journal article" date="2019" name="Plant Biotechnol. J.">
        <title>The red bayberry genome and genetic basis of sex determination.</title>
        <authorList>
            <person name="Jia H.M."/>
            <person name="Jia H.J."/>
            <person name="Cai Q.L."/>
            <person name="Wang Y."/>
            <person name="Zhao H.B."/>
            <person name="Yang W.F."/>
            <person name="Wang G.Y."/>
            <person name="Li Y.H."/>
            <person name="Zhan D.L."/>
            <person name="Shen Y.T."/>
            <person name="Niu Q.F."/>
            <person name="Chang L."/>
            <person name="Qiu J."/>
            <person name="Zhao L."/>
            <person name="Xie H.B."/>
            <person name="Fu W.Y."/>
            <person name="Jin J."/>
            <person name="Li X.W."/>
            <person name="Jiao Y."/>
            <person name="Zhou C.C."/>
            <person name="Tu T."/>
            <person name="Chai C.Y."/>
            <person name="Gao J.L."/>
            <person name="Fan L.J."/>
            <person name="van de Weg E."/>
            <person name="Wang J.Y."/>
            <person name="Gao Z.S."/>
        </authorList>
    </citation>
    <scope>NUCLEOTIDE SEQUENCE [LARGE SCALE GENOMIC DNA]</scope>
    <source>
        <tissue evidence="3">Leaves</tissue>
    </source>
</reference>
<dbReference type="Pfam" id="PF14144">
    <property type="entry name" value="DOG1"/>
    <property type="match status" value="1"/>
</dbReference>
<evidence type="ECO:0000313" key="3">
    <source>
        <dbReference type="EMBL" id="KAB1210482.1"/>
    </source>
</evidence>
<dbReference type="EMBL" id="RXIC02000024">
    <property type="protein sequence ID" value="KAB1210482.1"/>
    <property type="molecule type" value="Genomic_DNA"/>
</dbReference>
<dbReference type="OrthoDB" id="542841at2759"/>
<dbReference type="PROSITE" id="PS51806">
    <property type="entry name" value="DOG1"/>
    <property type="match status" value="1"/>
</dbReference>
<dbReference type="InterPro" id="IPR025422">
    <property type="entry name" value="TGA_domain"/>
</dbReference>
<evidence type="ECO:0000256" key="1">
    <source>
        <dbReference type="SAM" id="MobiDB-lite"/>
    </source>
</evidence>
<dbReference type="GO" id="GO:0043565">
    <property type="term" value="F:sequence-specific DNA binding"/>
    <property type="evidence" value="ECO:0007669"/>
    <property type="project" value="InterPro"/>
</dbReference>
<dbReference type="AlphaFoldDB" id="A0A6A1VC97"/>